<evidence type="ECO:0000256" key="1">
    <source>
        <dbReference type="SAM" id="MobiDB-lite"/>
    </source>
</evidence>
<dbReference type="EMBL" id="JAKOGI010000102">
    <property type="protein sequence ID" value="KAJ8444259.1"/>
    <property type="molecule type" value="Genomic_DNA"/>
</dbReference>
<dbReference type="PANTHER" id="PTHR48245">
    <property type="match status" value="1"/>
</dbReference>
<proteinExistence type="predicted"/>
<keyword evidence="3" id="KW-1185">Reference proteome</keyword>
<dbReference type="OrthoDB" id="1686834at2759"/>
<gene>
    <name evidence="2" type="ORF">Cgig2_024585</name>
</gene>
<dbReference type="AlphaFoldDB" id="A0A9Q1KIQ1"/>
<evidence type="ECO:0000313" key="2">
    <source>
        <dbReference type="EMBL" id="KAJ8444259.1"/>
    </source>
</evidence>
<dbReference type="PANTHER" id="PTHR48245:SF1">
    <property type="match status" value="1"/>
</dbReference>
<dbReference type="Proteomes" id="UP001153076">
    <property type="component" value="Unassembled WGS sequence"/>
</dbReference>
<comment type="caution">
    <text evidence="2">The sequence shown here is derived from an EMBL/GenBank/DDBJ whole genome shotgun (WGS) entry which is preliminary data.</text>
</comment>
<sequence length="163" mass="18833">MSVKMQTTCTWTERPYEASLFPGIDFEPFLHSLGGRRRKKKRPPFQGWPKPSVRYHSRKARTLTLRQDLREKGQQFIWGLGLPKGNGGMQRFPRVRQISAPKCKGRRELDCKTHPSSRDEINTSQNERSLIPTSPESSIAQPRLRGVFCSYGDQATEVFRIQE</sequence>
<evidence type="ECO:0000313" key="3">
    <source>
        <dbReference type="Proteomes" id="UP001153076"/>
    </source>
</evidence>
<name>A0A9Q1KIQ1_9CARY</name>
<accession>A0A9Q1KIQ1</accession>
<reference evidence="2" key="1">
    <citation type="submission" date="2022-04" db="EMBL/GenBank/DDBJ databases">
        <title>Carnegiea gigantea Genome sequencing and assembly v2.</title>
        <authorList>
            <person name="Copetti D."/>
            <person name="Sanderson M.J."/>
            <person name="Burquez A."/>
            <person name="Wojciechowski M.F."/>
        </authorList>
    </citation>
    <scope>NUCLEOTIDE SEQUENCE</scope>
    <source>
        <strain evidence="2">SGP5-SGP5p</strain>
        <tissue evidence="2">Aerial part</tissue>
    </source>
</reference>
<feature type="compositionally biased region" description="Polar residues" evidence="1">
    <location>
        <begin position="122"/>
        <end position="137"/>
    </location>
</feature>
<feature type="compositionally biased region" description="Basic and acidic residues" evidence="1">
    <location>
        <begin position="107"/>
        <end position="121"/>
    </location>
</feature>
<organism evidence="2 3">
    <name type="scientific">Carnegiea gigantea</name>
    <dbReference type="NCBI Taxonomy" id="171969"/>
    <lineage>
        <taxon>Eukaryota</taxon>
        <taxon>Viridiplantae</taxon>
        <taxon>Streptophyta</taxon>
        <taxon>Embryophyta</taxon>
        <taxon>Tracheophyta</taxon>
        <taxon>Spermatophyta</taxon>
        <taxon>Magnoliopsida</taxon>
        <taxon>eudicotyledons</taxon>
        <taxon>Gunneridae</taxon>
        <taxon>Pentapetalae</taxon>
        <taxon>Caryophyllales</taxon>
        <taxon>Cactineae</taxon>
        <taxon>Cactaceae</taxon>
        <taxon>Cactoideae</taxon>
        <taxon>Echinocereeae</taxon>
        <taxon>Carnegiea</taxon>
    </lineage>
</organism>
<feature type="region of interest" description="Disordered" evidence="1">
    <location>
        <begin position="107"/>
        <end position="137"/>
    </location>
</feature>
<protein>
    <submittedName>
        <fullName evidence="2">Uncharacterized protein</fullName>
    </submittedName>
</protein>